<feature type="transmembrane region" description="Helical" evidence="6">
    <location>
        <begin position="38"/>
        <end position="61"/>
    </location>
</feature>
<accession>A0AAN8Z800</accession>
<gene>
    <name evidence="8" type="ORF">RJ641_006897</name>
</gene>
<dbReference type="GO" id="GO:0022857">
    <property type="term" value="F:transmembrane transporter activity"/>
    <property type="evidence" value="ECO:0007669"/>
    <property type="project" value="InterPro"/>
</dbReference>
<name>A0AAN8Z800_9MAGN</name>
<keyword evidence="3 6" id="KW-0812">Transmembrane</keyword>
<feature type="transmembrane region" description="Helical" evidence="6">
    <location>
        <begin position="7"/>
        <end position="26"/>
    </location>
</feature>
<feature type="transmembrane region" description="Helical" evidence="6">
    <location>
        <begin position="181"/>
        <end position="201"/>
    </location>
</feature>
<proteinExistence type="inferred from homology"/>
<dbReference type="EMBL" id="JBAMMX010000014">
    <property type="protein sequence ID" value="KAK6928306.1"/>
    <property type="molecule type" value="Genomic_DNA"/>
</dbReference>
<feature type="transmembrane region" description="Helical" evidence="6">
    <location>
        <begin position="213"/>
        <end position="234"/>
    </location>
</feature>
<dbReference type="Proteomes" id="UP001370490">
    <property type="component" value="Unassembled WGS sequence"/>
</dbReference>
<evidence type="ECO:0000313" key="8">
    <source>
        <dbReference type="EMBL" id="KAK6928306.1"/>
    </source>
</evidence>
<comment type="similarity">
    <text evidence="2 6">Belongs to the drug/metabolite transporter (DMT) superfamily. Plant drug/metabolite exporter (P-DME) (TC 2.A.7.4) family.</text>
</comment>
<dbReference type="InterPro" id="IPR030184">
    <property type="entry name" value="WAT1-related"/>
</dbReference>
<dbReference type="AlphaFoldDB" id="A0AAN8Z800"/>
<organism evidence="8 9">
    <name type="scientific">Dillenia turbinata</name>
    <dbReference type="NCBI Taxonomy" id="194707"/>
    <lineage>
        <taxon>Eukaryota</taxon>
        <taxon>Viridiplantae</taxon>
        <taxon>Streptophyta</taxon>
        <taxon>Embryophyta</taxon>
        <taxon>Tracheophyta</taxon>
        <taxon>Spermatophyta</taxon>
        <taxon>Magnoliopsida</taxon>
        <taxon>eudicotyledons</taxon>
        <taxon>Gunneridae</taxon>
        <taxon>Pentapetalae</taxon>
        <taxon>Dilleniales</taxon>
        <taxon>Dilleniaceae</taxon>
        <taxon>Dillenia</taxon>
    </lineage>
</organism>
<evidence type="ECO:0000256" key="5">
    <source>
        <dbReference type="ARBA" id="ARBA00023136"/>
    </source>
</evidence>
<keyword evidence="5 6" id="KW-0472">Membrane</keyword>
<dbReference type="InterPro" id="IPR037185">
    <property type="entry name" value="EmrE-like"/>
</dbReference>
<sequence length="353" mass="38566">MRGRYCFQHVLPFAVMVTFQCTNVGLNTLFKAATNKGMSYLVFVIYSHGLAALLLLFSPFIFNRRSGLPPLKFSILLKMFLFGTIGATYQVLGYKGISYSSPTLASAMSNLIPTFTFIFAVFFRMETVNLRYSTSWAKIIGTLVSISGAFVVTLYKGPPITRMKPISTSSYGPFRASESKWVIGGLLLTVEYIMLPLWLIVQADIIKEYPSELVVVFFYTLFTTLVSGVMGIIVEPKLDAWIHLPGVALVAILYSGIVGSVLTNAAFAWVIHLKGPVYVAMFQPLAIAIAVAMGVVFLGETLHLGSVIGAAIISMGFYAVMWGKANEGTGKNYEGSLEASSSQRTPLLQNSKT</sequence>
<keyword evidence="9" id="KW-1185">Reference proteome</keyword>
<feature type="domain" description="EamA" evidence="7">
    <location>
        <begin position="25"/>
        <end position="153"/>
    </location>
</feature>
<feature type="transmembrane region" description="Helical" evidence="6">
    <location>
        <begin position="277"/>
        <end position="298"/>
    </location>
</feature>
<evidence type="ECO:0000256" key="2">
    <source>
        <dbReference type="ARBA" id="ARBA00007635"/>
    </source>
</evidence>
<evidence type="ECO:0000313" key="9">
    <source>
        <dbReference type="Proteomes" id="UP001370490"/>
    </source>
</evidence>
<keyword evidence="4 6" id="KW-1133">Transmembrane helix</keyword>
<comment type="caution">
    <text evidence="8">The sequence shown here is derived from an EMBL/GenBank/DDBJ whole genome shotgun (WGS) entry which is preliminary data.</text>
</comment>
<feature type="transmembrane region" description="Helical" evidence="6">
    <location>
        <begin position="246"/>
        <end position="270"/>
    </location>
</feature>
<protein>
    <recommendedName>
        <fullName evidence="6">WAT1-related protein</fullName>
    </recommendedName>
</protein>
<evidence type="ECO:0000256" key="6">
    <source>
        <dbReference type="RuleBase" id="RU363077"/>
    </source>
</evidence>
<reference evidence="8 9" key="1">
    <citation type="submission" date="2023-12" db="EMBL/GenBank/DDBJ databases">
        <title>A high-quality genome assembly for Dillenia turbinata (Dilleniales).</title>
        <authorList>
            <person name="Chanderbali A."/>
        </authorList>
    </citation>
    <scope>NUCLEOTIDE SEQUENCE [LARGE SCALE GENOMIC DNA]</scope>
    <source>
        <strain evidence="8">LSX21</strain>
        <tissue evidence="8">Leaf</tissue>
    </source>
</reference>
<feature type="domain" description="EamA" evidence="7">
    <location>
        <begin position="201"/>
        <end position="321"/>
    </location>
</feature>
<dbReference type="SUPFAM" id="SSF103481">
    <property type="entry name" value="Multidrug resistance efflux transporter EmrE"/>
    <property type="match status" value="2"/>
</dbReference>
<dbReference type="InterPro" id="IPR000620">
    <property type="entry name" value="EamA_dom"/>
</dbReference>
<comment type="subcellular location">
    <subcellularLocation>
        <location evidence="1 6">Membrane</location>
        <topology evidence="1 6">Multi-pass membrane protein</topology>
    </subcellularLocation>
</comment>
<feature type="transmembrane region" description="Helical" evidence="6">
    <location>
        <begin position="73"/>
        <end position="92"/>
    </location>
</feature>
<evidence type="ECO:0000259" key="7">
    <source>
        <dbReference type="Pfam" id="PF00892"/>
    </source>
</evidence>
<dbReference type="GO" id="GO:0016020">
    <property type="term" value="C:membrane"/>
    <property type="evidence" value="ECO:0007669"/>
    <property type="project" value="UniProtKB-SubCell"/>
</dbReference>
<feature type="transmembrane region" description="Helical" evidence="6">
    <location>
        <begin position="135"/>
        <end position="155"/>
    </location>
</feature>
<evidence type="ECO:0000256" key="1">
    <source>
        <dbReference type="ARBA" id="ARBA00004141"/>
    </source>
</evidence>
<evidence type="ECO:0000256" key="4">
    <source>
        <dbReference type="ARBA" id="ARBA00022989"/>
    </source>
</evidence>
<evidence type="ECO:0000256" key="3">
    <source>
        <dbReference type="ARBA" id="ARBA00022692"/>
    </source>
</evidence>
<dbReference type="PANTHER" id="PTHR31218">
    <property type="entry name" value="WAT1-RELATED PROTEIN"/>
    <property type="match status" value="1"/>
</dbReference>
<feature type="transmembrane region" description="Helical" evidence="6">
    <location>
        <begin position="304"/>
        <end position="323"/>
    </location>
</feature>
<feature type="transmembrane region" description="Helical" evidence="6">
    <location>
        <begin position="104"/>
        <end position="123"/>
    </location>
</feature>
<dbReference type="Pfam" id="PF00892">
    <property type="entry name" value="EamA"/>
    <property type="match status" value="2"/>
</dbReference>